<accession>A0ABW5NTZ1</accession>
<evidence type="ECO:0008006" key="3">
    <source>
        <dbReference type="Google" id="ProtNLM"/>
    </source>
</evidence>
<protein>
    <recommendedName>
        <fullName evidence="3">Transposase</fullName>
    </recommendedName>
</protein>
<evidence type="ECO:0000313" key="1">
    <source>
        <dbReference type="EMBL" id="MFD2602562.1"/>
    </source>
</evidence>
<dbReference type="RefSeq" id="WP_379820987.1">
    <property type="nucleotide sequence ID" value="NZ_JBHUMD010000026.1"/>
</dbReference>
<reference evidence="2" key="1">
    <citation type="journal article" date="2019" name="Int. J. Syst. Evol. Microbiol.">
        <title>The Global Catalogue of Microorganisms (GCM) 10K type strain sequencing project: providing services to taxonomists for standard genome sequencing and annotation.</title>
        <authorList>
            <consortium name="The Broad Institute Genomics Platform"/>
            <consortium name="The Broad Institute Genome Sequencing Center for Infectious Disease"/>
            <person name="Wu L."/>
            <person name="Ma J."/>
        </authorList>
    </citation>
    <scope>NUCLEOTIDE SEQUENCE [LARGE SCALE GENOMIC DNA]</scope>
    <source>
        <strain evidence="2">KCTC 42107</strain>
    </source>
</reference>
<proteinExistence type="predicted"/>
<sequence>MINNIKKSQIKELDNHQVESKRLQTKKHTVREIFSRTSYFPK</sequence>
<name>A0ABW5NTZ1_9FLAO</name>
<dbReference type="Proteomes" id="UP001597480">
    <property type="component" value="Unassembled WGS sequence"/>
</dbReference>
<organism evidence="1 2">
    <name type="scientific">Flavobacterium suzhouense</name>
    <dbReference type="NCBI Taxonomy" id="1529638"/>
    <lineage>
        <taxon>Bacteria</taxon>
        <taxon>Pseudomonadati</taxon>
        <taxon>Bacteroidota</taxon>
        <taxon>Flavobacteriia</taxon>
        <taxon>Flavobacteriales</taxon>
        <taxon>Flavobacteriaceae</taxon>
        <taxon>Flavobacterium</taxon>
    </lineage>
</organism>
<evidence type="ECO:0000313" key="2">
    <source>
        <dbReference type="Proteomes" id="UP001597480"/>
    </source>
</evidence>
<dbReference type="EMBL" id="JBHUMD010000026">
    <property type="protein sequence ID" value="MFD2602562.1"/>
    <property type="molecule type" value="Genomic_DNA"/>
</dbReference>
<keyword evidence="2" id="KW-1185">Reference proteome</keyword>
<gene>
    <name evidence="1" type="ORF">ACFSR3_10885</name>
</gene>
<comment type="caution">
    <text evidence="1">The sequence shown here is derived from an EMBL/GenBank/DDBJ whole genome shotgun (WGS) entry which is preliminary data.</text>
</comment>